<dbReference type="EMBL" id="FOHN01000001">
    <property type="protein sequence ID" value="SES62823.1"/>
    <property type="molecule type" value="Genomic_DNA"/>
</dbReference>
<dbReference type="OrthoDB" id="9799862at2"/>
<evidence type="ECO:0000313" key="2">
    <source>
        <dbReference type="Proteomes" id="UP000199800"/>
    </source>
</evidence>
<dbReference type="AlphaFoldDB" id="A0A1H9Y3B3"/>
<dbReference type="InterPro" id="IPR009384">
    <property type="entry name" value="SwrD-like"/>
</dbReference>
<gene>
    <name evidence="1" type="ORF">SAMN04487772_10184</name>
</gene>
<proteinExistence type="predicted"/>
<dbReference type="Proteomes" id="UP000199800">
    <property type="component" value="Unassembled WGS sequence"/>
</dbReference>
<dbReference type="PANTHER" id="PTHR39185">
    <property type="entry name" value="SWARMING MOTILITY PROTEIN SWRD"/>
    <property type="match status" value="1"/>
</dbReference>
<organism evidence="1 2">
    <name type="scientific">[Clostridium] polysaccharolyticum</name>
    <dbReference type="NCBI Taxonomy" id="29364"/>
    <lineage>
        <taxon>Bacteria</taxon>
        <taxon>Bacillati</taxon>
        <taxon>Bacillota</taxon>
        <taxon>Clostridia</taxon>
        <taxon>Lachnospirales</taxon>
        <taxon>Lachnospiraceae</taxon>
    </lineage>
</organism>
<keyword evidence="2" id="KW-1185">Reference proteome</keyword>
<protein>
    <submittedName>
        <fullName evidence="1">Flagellar protein FlbD</fullName>
    </submittedName>
</protein>
<keyword evidence="1" id="KW-0282">Flagellum</keyword>
<dbReference type="STRING" id="29364.SAMN04487772_10184"/>
<dbReference type="PANTHER" id="PTHR39185:SF1">
    <property type="entry name" value="SWARMING MOTILITY PROTEIN SWRD"/>
    <property type="match status" value="1"/>
</dbReference>
<dbReference type="Pfam" id="PF06289">
    <property type="entry name" value="FlbD"/>
    <property type="match status" value="1"/>
</dbReference>
<name>A0A1H9Y3B3_9FIRM</name>
<keyword evidence="1" id="KW-0969">Cilium</keyword>
<keyword evidence="1" id="KW-0966">Cell projection</keyword>
<reference evidence="1 2" key="1">
    <citation type="submission" date="2016-10" db="EMBL/GenBank/DDBJ databases">
        <authorList>
            <person name="de Groot N.N."/>
        </authorList>
    </citation>
    <scope>NUCLEOTIDE SEQUENCE [LARGE SCALE GENOMIC DNA]</scope>
    <source>
        <strain evidence="1 2">DSM 1801</strain>
    </source>
</reference>
<accession>A0A1H9Y3B3</accession>
<sequence length="62" mass="7186">MIELTRMNGKKFTLNCEMIEKIEDTPDTVVTLGSGKMYIVQESRQDVTDLVLLYKKEIFSKN</sequence>
<evidence type="ECO:0000313" key="1">
    <source>
        <dbReference type="EMBL" id="SES62823.1"/>
    </source>
</evidence>
<dbReference type="RefSeq" id="WP_092475249.1">
    <property type="nucleotide sequence ID" value="NZ_FOHN01000001.1"/>
</dbReference>